<accession>A0A366XUH0</accession>
<dbReference type="EMBL" id="QOCW01000016">
    <property type="protein sequence ID" value="RBW68795.1"/>
    <property type="molecule type" value="Genomic_DNA"/>
</dbReference>
<organism evidence="1 2">
    <name type="scientific">Bacillus taeanensis</name>
    <dbReference type="NCBI Taxonomy" id="273032"/>
    <lineage>
        <taxon>Bacteria</taxon>
        <taxon>Bacillati</taxon>
        <taxon>Bacillota</taxon>
        <taxon>Bacilli</taxon>
        <taxon>Bacillales</taxon>
        <taxon>Bacillaceae</taxon>
        <taxon>Bacillus</taxon>
    </lineage>
</organism>
<comment type="caution">
    <text evidence="1">The sequence shown here is derived from an EMBL/GenBank/DDBJ whole genome shotgun (WGS) entry which is preliminary data.</text>
</comment>
<evidence type="ECO:0000313" key="2">
    <source>
        <dbReference type="Proteomes" id="UP000253314"/>
    </source>
</evidence>
<reference evidence="1 2" key="1">
    <citation type="submission" date="2018-07" db="EMBL/GenBank/DDBJ databases">
        <title>Lottiidibacillus patelloidae gen. nov., sp. nov., isolated from the intestinal tract of a marine limpet and the reclassification of B. taeanensis BH030017T, B. algicola KMM 3737T and B. hwajinpoensis SW-72T as genus Lottiidibacillus.</title>
        <authorList>
            <person name="Liu R."/>
            <person name="Huang Z."/>
        </authorList>
    </citation>
    <scope>NUCLEOTIDE SEQUENCE [LARGE SCALE GENOMIC DNA]</scope>
    <source>
        <strain evidence="1 2">BH030017</strain>
    </source>
</reference>
<sequence>MILRKAMSLLGIGSAKIDLILEKERFHPGEDVHGYFLLKGGTIEQQLKRIDCDLVMVDKKTGIEEILDSATILTSKLIEADEENKLPFTFKIPDTIQGSNPNVSYRFNTKLTFNQGVESLDEDVIHITS</sequence>
<dbReference type="InterPro" id="IPR009776">
    <property type="entry name" value="Spore_0_M"/>
</dbReference>
<gene>
    <name evidence="1" type="ORF">DS031_14715</name>
</gene>
<dbReference type="PANTHER" id="PTHR40053">
    <property type="entry name" value="SPORULATION-CONTROL PROTEIN SPO0M"/>
    <property type="match status" value="1"/>
</dbReference>
<protein>
    <submittedName>
        <fullName evidence="1">Sporulation protein</fullName>
    </submittedName>
</protein>
<keyword evidence="2" id="KW-1185">Reference proteome</keyword>
<evidence type="ECO:0000313" key="1">
    <source>
        <dbReference type="EMBL" id="RBW68795.1"/>
    </source>
</evidence>
<dbReference type="PANTHER" id="PTHR40053:SF1">
    <property type="entry name" value="SPORULATION-CONTROL PROTEIN SPO0M"/>
    <property type="match status" value="1"/>
</dbReference>
<dbReference type="Proteomes" id="UP000253314">
    <property type="component" value="Unassembled WGS sequence"/>
</dbReference>
<name>A0A366XUH0_9BACI</name>
<dbReference type="OrthoDB" id="2988706at2"/>
<dbReference type="AlphaFoldDB" id="A0A366XUH0"/>
<dbReference type="RefSeq" id="WP_113806836.1">
    <property type="nucleotide sequence ID" value="NZ_QOCW01000016.1"/>
</dbReference>
<dbReference type="Pfam" id="PF07070">
    <property type="entry name" value="Spo0M"/>
    <property type="match status" value="1"/>
</dbReference>
<proteinExistence type="predicted"/>